<dbReference type="GO" id="GO:0008789">
    <property type="term" value="F:altronate dehydratase activity"/>
    <property type="evidence" value="ECO:0007669"/>
    <property type="project" value="UniProtKB-EC"/>
</dbReference>
<accession>A0ABT9M447</accession>
<dbReference type="InterPro" id="IPR048332">
    <property type="entry name" value="GD_AH_C"/>
</dbReference>
<dbReference type="Pfam" id="PF04295">
    <property type="entry name" value="GD_AH_second"/>
    <property type="match status" value="1"/>
</dbReference>
<keyword evidence="6" id="KW-1185">Reference proteome</keyword>
<sequence length="386" mass="41196">MKELLGYWRQDNQVGIRNHLLIVSSVVCANRATELIAEAIPGAIPVTHQHGCAQIGADMEMVFRTLEGIGKNPNVGAVLVVGLGCESIDAADLASRIGESGKPVDFVSIQKDGGTAQTVEKGIKKAKKMAEYLGMMKREPFGWEKLILGTECGGSDTTSGIVANPVTGRVADRVVNLGGTVILSETTEIIGAEHIMAKRAATPELGQKILELINQVERRYMRLGVDFRGGNPSPGNVKGGLTTLEEKSLGAIHKAGTSTVQEILVYAQRPSKKGLVIMDTPGHDVESMTGMAAGGSQVIIFTTGRGTPTGYPICPVIKITGNPQTWKQMGDDIDINASTAILGKETLAEIEEKLFSYLIDVINGRLTKSEVMGHKEFGITRISMSL</sequence>
<dbReference type="PANTHER" id="PTHR30536">
    <property type="entry name" value="ALTRONATE/GALACTARATE DEHYDRATASE"/>
    <property type="match status" value="1"/>
</dbReference>
<dbReference type="RefSeq" id="WP_307681163.1">
    <property type="nucleotide sequence ID" value="NZ_JAURUP010000012.1"/>
</dbReference>
<evidence type="ECO:0000256" key="2">
    <source>
        <dbReference type="ARBA" id="ARBA00023239"/>
    </source>
</evidence>
<dbReference type="Proteomes" id="UP001223886">
    <property type="component" value="Unassembled WGS sequence"/>
</dbReference>
<organism evidence="5 6">
    <name type="scientific">Thermoanaerobacter pentosaceus</name>
    <dbReference type="NCBI Taxonomy" id="694059"/>
    <lineage>
        <taxon>Bacteria</taxon>
        <taxon>Bacillati</taxon>
        <taxon>Bacillota</taxon>
        <taxon>Clostridia</taxon>
        <taxon>Thermoanaerobacterales</taxon>
        <taxon>Thermoanaerobacteraceae</taxon>
        <taxon>Thermoanaerobacter</taxon>
    </lineage>
</organism>
<keyword evidence="2 5" id="KW-0456">Lyase</keyword>
<evidence type="ECO:0000313" key="6">
    <source>
        <dbReference type="Proteomes" id="UP001223886"/>
    </source>
</evidence>
<gene>
    <name evidence="5" type="ORF">J2S24_001378</name>
</gene>
<dbReference type="InterPro" id="IPR052172">
    <property type="entry name" value="UxaA_altronate/galactarate_dh"/>
</dbReference>
<dbReference type="EC" id="4.2.1.7" evidence="5"/>
<evidence type="ECO:0000259" key="4">
    <source>
        <dbReference type="Pfam" id="PF20629"/>
    </source>
</evidence>
<dbReference type="PANTHER" id="PTHR30536:SF5">
    <property type="entry name" value="ALTRONATE DEHYDRATASE"/>
    <property type="match status" value="1"/>
</dbReference>
<dbReference type="InterPro" id="IPR007392">
    <property type="entry name" value="GD_AH_second"/>
</dbReference>
<evidence type="ECO:0000256" key="1">
    <source>
        <dbReference type="ARBA" id="ARBA00010986"/>
    </source>
</evidence>
<protein>
    <submittedName>
        <fullName evidence="5">Altronate dehydratase large subunit</fullName>
        <ecNumber evidence="5">4.2.1.7</ecNumber>
    </submittedName>
</protein>
<proteinExistence type="inferred from homology"/>
<feature type="domain" description="D-galactarate/Altronate dehydratase C-terminal" evidence="4">
    <location>
        <begin position="144"/>
        <end position="383"/>
    </location>
</feature>
<comment type="caution">
    <text evidence="5">The sequence shown here is derived from an EMBL/GenBank/DDBJ whole genome shotgun (WGS) entry which is preliminary data.</text>
</comment>
<name>A0ABT9M447_9THEO</name>
<dbReference type="EMBL" id="JAURUP010000012">
    <property type="protein sequence ID" value="MDP9750899.1"/>
    <property type="molecule type" value="Genomic_DNA"/>
</dbReference>
<evidence type="ECO:0000313" key="5">
    <source>
        <dbReference type="EMBL" id="MDP9750899.1"/>
    </source>
</evidence>
<comment type="similarity">
    <text evidence="1">Belongs to the UxaA family.</text>
</comment>
<dbReference type="Pfam" id="PF20629">
    <property type="entry name" value="GD_AH_C"/>
    <property type="match status" value="1"/>
</dbReference>
<evidence type="ECO:0000259" key="3">
    <source>
        <dbReference type="Pfam" id="PF04295"/>
    </source>
</evidence>
<feature type="domain" description="D-galactarate/Altronate dehydratase second" evidence="3">
    <location>
        <begin position="6"/>
        <end position="132"/>
    </location>
</feature>
<reference evidence="5 6" key="1">
    <citation type="submission" date="2023-07" db="EMBL/GenBank/DDBJ databases">
        <title>Genomic Encyclopedia of Type Strains, Phase IV (KMG-IV): sequencing the most valuable type-strain genomes for metagenomic binning, comparative biology and taxonomic classification.</title>
        <authorList>
            <person name="Goeker M."/>
        </authorList>
    </citation>
    <scope>NUCLEOTIDE SEQUENCE [LARGE SCALE GENOMIC DNA]</scope>
    <source>
        <strain evidence="5 6">DSM 25963</strain>
    </source>
</reference>